<evidence type="ECO:0000313" key="9">
    <source>
        <dbReference type="Proteomes" id="UP000285517"/>
    </source>
</evidence>
<name>A0A410G3Z2_9FLAO</name>
<keyword evidence="3" id="KW-0731">Sigma factor</keyword>
<dbReference type="AlphaFoldDB" id="A0A410G3Z2"/>
<dbReference type="InterPro" id="IPR007627">
    <property type="entry name" value="RNA_pol_sigma70_r2"/>
</dbReference>
<gene>
    <name evidence="8" type="ORF">EI546_09760</name>
</gene>
<evidence type="ECO:0000259" key="6">
    <source>
        <dbReference type="Pfam" id="PF04542"/>
    </source>
</evidence>
<sequence length="214" mass="25159">MKDIEIISLVLSGNIESYEKIMRRYNGYLYKVGKSYGFNHNDVEDLMQETYIDVFINLKNFENRASFKTWIVRIMLNNCFHKKQKYKQHGIPLSGEITENSKSFLENQSEETKDRVQNDELKEILEAAIHRIPESYRLVFTLRELNGMSVRETSQALKITEGNVKTRLSRSKSMLKEEIKKTYSPEEIFEFDLIYCDKLVAKGMKTLRTKDISS</sequence>
<evidence type="ECO:0000256" key="5">
    <source>
        <dbReference type="ARBA" id="ARBA00023163"/>
    </source>
</evidence>
<dbReference type="GO" id="GO:0003677">
    <property type="term" value="F:DNA binding"/>
    <property type="evidence" value="ECO:0007669"/>
    <property type="project" value="UniProtKB-KW"/>
</dbReference>
<feature type="domain" description="RNA polymerase sigma-70 region 2" evidence="6">
    <location>
        <begin position="22"/>
        <end position="81"/>
    </location>
</feature>
<dbReference type="Proteomes" id="UP000285517">
    <property type="component" value="Chromosome"/>
</dbReference>
<evidence type="ECO:0000256" key="1">
    <source>
        <dbReference type="ARBA" id="ARBA00010641"/>
    </source>
</evidence>
<dbReference type="InterPro" id="IPR013324">
    <property type="entry name" value="RNA_pol_sigma_r3/r4-like"/>
</dbReference>
<organism evidence="8 9">
    <name type="scientific">Aequorivita ciconiae</name>
    <dbReference type="NCBI Taxonomy" id="2494375"/>
    <lineage>
        <taxon>Bacteria</taxon>
        <taxon>Pseudomonadati</taxon>
        <taxon>Bacteroidota</taxon>
        <taxon>Flavobacteriia</taxon>
        <taxon>Flavobacteriales</taxon>
        <taxon>Flavobacteriaceae</taxon>
        <taxon>Aequorivita</taxon>
    </lineage>
</organism>
<keyword evidence="4" id="KW-0238">DNA-binding</keyword>
<dbReference type="PANTHER" id="PTHR43133">
    <property type="entry name" value="RNA POLYMERASE ECF-TYPE SIGMA FACTO"/>
    <property type="match status" value="1"/>
</dbReference>
<keyword evidence="2" id="KW-0805">Transcription regulation</keyword>
<dbReference type="PANTHER" id="PTHR43133:SF8">
    <property type="entry name" value="RNA POLYMERASE SIGMA FACTOR HI_1459-RELATED"/>
    <property type="match status" value="1"/>
</dbReference>
<dbReference type="GO" id="GO:0016987">
    <property type="term" value="F:sigma factor activity"/>
    <property type="evidence" value="ECO:0007669"/>
    <property type="project" value="UniProtKB-KW"/>
</dbReference>
<comment type="similarity">
    <text evidence="1">Belongs to the sigma-70 factor family. ECF subfamily.</text>
</comment>
<dbReference type="GO" id="GO:0006352">
    <property type="term" value="P:DNA-templated transcription initiation"/>
    <property type="evidence" value="ECO:0007669"/>
    <property type="project" value="InterPro"/>
</dbReference>
<dbReference type="EMBL" id="CP034951">
    <property type="protein sequence ID" value="QAA81990.1"/>
    <property type="molecule type" value="Genomic_DNA"/>
</dbReference>
<dbReference type="OrthoDB" id="1027298at2"/>
<evidence type="ECO:0000256" key="3">
    <source>
        <dbReference type="ARBA" id="ARBA00023082"/>
    </source>
</evidence>
<accession>A0A410G3Z2</accession>
<dbReference type="InterPro" id="IPR013325">
    <property type="entry name" value="RNA_pol_sigma_r2"/>
</dbReference>
<dbReference type="Pfam" id="PF08281">
    <property type="entry name" value="Sigma70_r4_2"/>
    <property type="match status" value="1"/>
</dbReference>
<reference evidence="8 9" key="1">
    <citation type="submission" date="2019-01" db="EMBL/GenBank/DDBJ databases">
        <title>Complete genome sequencing of Aequorivita sp. H23M31.</title>
        <authorList>
            <person name="Bae J.-W."/>
        </authorList>
    </citation>
    <scope>NUCLEOTIDE SEQUENCE [LARGE SCALE GENOMIC DNA]</scope>
    <source>
        <strain evidence="8 9">H23M31</strain>
    </source>
</reference>
<evidence type="ECO:0000256" key="2">
    <source>
        <dbReference type="ARBA" id="ARBA00023015"/>
    </source>
</evidence>
<dbReference type="NCBIfam" id="TIGR02937">
    <property type="entry name" value="sigma70-ECF"/>
    <property type="match status" value="1"/>
</dbReference>
<keyword evidence="9" id="KW-1185">Reference proteome</keyword>
<proteinExistence type="inferred from homology"/>
<evidence type="ECO:0000313" key="8">
    <source>
        <dbReference type="EMBL" id="QAA81990.1"/>
    </source>
</evidence>
<keyword evidence="5" id="KW-0804">Transcription</keyword>
<evidence type="ECO:0000259" key="7">
    <source>
        <dbReference type="Pfam" id="PF08281"/>
    </source>
</evidence>
<feature type="domain" description="RNA polymerase sigma factor 70 region 4 type 2" evidence="7">
    <location>
        <begin position="123"/>
        <end position="174"/>
    </location>
</feature>
<dbReference type="SUPFAM" id="SSF88946">
    <property type="entry name" value="Sigma2 domain of RNA polymerase sigma factors"/>
    <property type="match status" value="1"/>
</dbReference>
<dbReference type="RefSeq" id="WP_128250364.1">
    <property type="nucleotide sequence ID" value="NZ_CP034951.1"/>
</dbReference>
<dbReference type="Gene3D" id="1.10.10.10">
    <property type="entry name" value="Winged helix-like DNA-binding domain superfamily/Winged helix DNA-binding domain"/>
    <property type="match status" value="1"/>
</dbReference>
<dbReference type="KEGG" id="aev:EI546_09760"/>
<dbReference type="InterPro" id="IPR039425">
    <property type="entry name" value="RNA_pol_sigma-70-like"/>
</dbReference>
<dbReference type="InterPro" id="IPR014284">
    <property type="entry name" value="RNA_pol_sigma-70_dom"/>
</dbReference>
<evidence type="ECO:0000256" key="4">
    <source>
        <dbReference type="ARBA" id="ARBA00023125"/>
    </source>
</evidence>
<dbReference type="SUPFAM" id="SSF88659">
    <property type="entry name" value="Sigma3 and sigma4 domains of RNA polymerase sigma factors"/>
    <property type="match status" value="1"/>
</dbReference>
<dbReference type="Pfam" id="PF04542">
    <property type="entry name" value="Sigma70_r2"/>
    <property type="match status" value="1"/>
</dbReference>
<dbReference type="InterPro" id="IPR036388">
    <property type="entry name" value="WH-like_DNA-bd_sf"/>
</dbReference>
<dbReference type="InterPro" id="IPR013249">
    <property type="entry name" value="RNA_pol_sigma70_r4_t2"/>
</dbReference>
<dbReference type="CDD" id="cd06171">
    <property type="entry name" value="Sigma70_r4"/>
    <property type="match status" value="1"/>
</dbReference>
<dbReference type="Gene3D" id="1.10.1740.10">
    <property type="match status" value="1"/>
</dbReference>
<protein>
    <submittedName>
        <fullName evidence="8">Sigma-70 family RNA polymerase sigma factor</fullName>
    </submittedName>
</protein>